<dbReference type="Gene3D" id="1.20.1280.50">
    <property type="match status" value="1"/>
</dbReference>
<dbReference type="InterPro" id="IPR036047">
    <property type="entry name" value="F-box-like_dom_sf"/>
</dbReference>
<gene>
    <name evidence="3" type="ORF">ONE63_008760</name>
</gene>
<dbReference type="SUPFAM" id="SSF81383">
    <property type="entry name" value="F-box domain"/>
    <property type="match status" value="1"/>
</dbReference>
<evidence type="ECO:0000256" key="1">
    <source>
        <dbReference type="ARBA" id="ARBA00022786"/>
    </source>
</evidence>
<dbReference type="AlphaFoldDB" id="A0AAV7XM64"/>
<dbReference type="InterPro" id="IPR001810">
    <property type="entry name" value="F-box_dom"/>
</dbReference>
<keyword evidence="1" id="KW-0833">Ubl conjugation pathway</keyword>
<dbReference type="InterPro" id="IPR006553">
    <property type="entry name" value="Leu-rich_rpt_Cys-con_subtyp"/>
</dbReference>
<evidence type="ECO:0000259" key="2">
    <source>
        <dbReference type="PROSITE" id="PS50181"/>
    </source>
</evidence>
<reference evidence="3" key="1">
    <citation type="submission" date="2022-12" db="EMBL/GenBank/DDBJ databases">
        <title>Chromosome-level genome assembly of the bean flower thrips Megalurothrips usitatus.</title>
        <authorList>
            <person name="Ma L."/>
            <person name="Liu Q."/>
            <person name="Li H."/>
            <person name="Cai W."/>
        </authorList>
    </citation>
    <scope>NUCLEOTIDE SEQUENCE</scope>
    <source>
        <strain evidence="3">Cailab_2022a</strain>
    </source>
</reference>
<dbReference type="SUPFAM" id="SSF52047">
    <property type="entry name" value="RNI-like"/>
    <property type="match status" value="1"/>
</dbReference>
<dbReference type="Gene3D" id="3.80.10.10">
    <property type="entry name" value="Ribonuclease Inhibitor"/>
    <property type="match status" value="1"/>
</dbReference>
<evidence type="ECO:0000313" key="4">
    <source>
        <dbReference type="Proteomes" id="UP001075354"/>
    </source>
</evidence>
<name>A0AAV7XM64_9NEOP</name>
<accession>A0AAV7XM64</accession>
<feature type="domain" description="F-box" evidence="2">
    <location>
        <begin position="47"/>
        <end position="94"/>
    </location>
</feature>
<dbReference type="PANTHER" id="PTHR13318">
    <property type="entry name" value="PARTNER OF PAIRED, ISOFORM B-RELATED"/>
    <property type="match status" value="1"/>
</dbReference>
<dbReference type="GO" id="GO:0019005">
    <property type="term" value="C:SCF ubiquitin ligase complex"/>
    <property type="evidence" value="ECO:0007669"/>
    <property type="project" value="TreeGrafter"/>
</dbReference>
<dbReference type="GO" id="GO:0031146">
    <property type="term" value="P:SCF-dependent proteasomal ubiquitin-dependent protein catabolic process"/>
    <property type="evidence" value="ECO:0007669"/>
    <property type="project" value="TreeGrafter"/>
</dbReference>
<keyword evidence="4" id="KW-1185">Reference proteome</keyword>
<dbReference type="InterPro" id="IPR032675">
    <property type="entry name" value="LRR_dom_sf"/>
</dbReference>
<dbReference type="Proteomes" id="UP001075354">
    <property type="component" value="Chromosome 6"/>
</dbReference>
<organism evidence="3 4">
    <name type="scientific">Megalurothrips usitatus</name>
    <name type="common">bean blossom thrips</name>
    <dbReference type="NCBI Taxonomy" id="439358"/>
    <lineage>
        <taxon>Eukaryota</taxon>
        <taxon>Metazoa</taxon>
        <taxon>Ecdysozoa</taxon>
        <taxon>Arthropoda</taxon>
        <taxon>Hexapoda</taxon>
        <taxon>Insecta</taxon>
        <taxon>Pterygota</taxon>
        <taxon>Neoptera</taxon>
        <taxon>Paraneoptera</taxon>
        <taxon>Thysanoptera</taxon>
        <taxon>Terebrantia</taxon>
        <taxon>Thripoidea</taxon>
        <taxon>Thripidae</taxon>
        <taxon>Megalurothrips</taxon>
    </lineage>
</organism>
<dbReference type="SMART" id="SM00367">
    <property type="entry name" value="LRR_CC"/>
    <property type="match status" value="3"/>
</dbReference>
<protein>
    <recommendedName>
        <fullName evidence="2">F-box domain-containing protein</fullName>
    </recommendedName>
</protein>
<comment type="caution">
    <text evidence="3">The sequence shown here is derived from an EMBL/GenBank/DDBJ whole genome shotgun (WGS) entry which is preliminary data.</text>
</comment>
<proteinExistence type="predicted"/>
<dbReference type="PROSITE" id="PS50181">
    <property type="entry name" value="FBOX"/>
    <property type="match status" value="1"/>
</dbReference>
<dbReference type="PANTHER" id="PTHR13318:SF190">
    <property type="entry name" value="PARTNER OF PAIRED, ISOFORM B"/>
    <property type="match status" value="1"/>
</dbReference>
<dbReference type="Pfam" id="PF12937">
    <property type="entry name" value="F-box-like"/>
    <property type="match status" value="1"/>
</dbReference>
<sequence length="435" mass="50207">MKRTYICHIVQLKQALLVINNIKKQQRVMDLDTEKEEAMEMSSSESSLTVLDLPPEVTYMIFSLLDVSHLFQSVQYVCNHWHELLQAVHVWKGRRLIFGRDMPCHQLMNYIRCAPSIDAISYSYSSCHRFVPCLISHCFNLSWLKLHGDFHVPYSALKNLVNLQHLDLDLRWKFEKKHDNDPSLTGIWTIPTIKTLIVRNFNYNEGFVIECIKNCPNLQHIYMSKVENFETYVDPENIEEENKSLPNQLQTVYVSGLQNAGRELLKLVAEPQYRTLRSLVIKPNEYTDKDFNNILFCDKFPEMVTLDIGYSSNITDKSMASLVESCPSLVNLCLSRCSISDDALKLFVQKLFCLERLNLHGTLVSSDLFKHFPICFPKLKALNVCACRFVHQCNVLPLLDSLPNIMILDRRGDFVGGTGNFKTKWPFLSVRNALA</sequence>
<dbReference type="EMBL" id="JAPTSV010000006">
    <property type="protein sequence ID" value="KAJ1527234.1"/>
    <property type="molecule type" value="Genomic_DNA"/>
</dbReference>
<evidence type="ECO:0000313" key="3">
    <source>
        <dbReference type="EMBL" id="KAJ1527234.1"/>
    </source>
</evidence>